<name>M6FLQ0_9LEPT</name>
<dbReference type="EMBL" id="AFJM02000028">
    <property type="protein sequence ID" value="EMM73365.1"/>
    <property type="molecule type" value="Genomic_DNA"/>
</dbReference>
<reference evidence="1 2" key="1">
    <citation type="submission" date="2013-01" db="EMBL/GenBank/DDBJ databases">
        <authorList>
            <person name="Harkins D.M."/>
            <person name="Durkin A.S."/>
            <person name="Brinkac L.M."/>
            <person name="Haft D.H."/>
            <person name="Selengut J.D."/>
            <person name="Sanka R."/>
            <person name="DePew J."/>
            <person name="Purushe J."/>
            <person name="Hospenthal D.R."/>
            <person name="Murray C.K."/>
            <person name="Pimentel G."/>
            <person name="Wasfy M."/>
            <person name="Vinetz J.M."/>
            <person name="Sutton G.G."/>
            <person name="Nierman W.C."/>
            <person name="Fouts D.E."/>
        </authorList>
    </citation>
    <scope>NUCLEOTIDE SEQUENCE [LARGE SCALE GENOMIC DNA]</scope>
    <source>
        <strain evidence="1 2">2006001855</strain>
    </source>
</reference>
<evidence type="ECO:0000313" key="2">
    <source>
        <dbReference type="Proteomes" id="UP000012101"/>
    </source>
</evidence>
<evidence type="ECO:0000313" key="1">
    <source>
        <dbReference type="EMBL" id="EMM73365.1"/>
    </source>
</evidence>
<accession>M6FLQ0</accession>
<comment type="caution">
    <text evidence="1">The sequence shown here is derived from an EMBL/GenBank/DDBJ whole genome shotgun (WGS) entry which is preliminary data.</text>
</comment>
<sequence>MHSGSIHSVQGSSMEFGRKTLLGAFRFPRSKKIFNFLKNFFVC</sequence>
<dbReference type="Proteomes" id="UP000012101">
    <property type="component" value="Unassembled WGS sequence"/>
</dbReference>
<dbReference type="AlphaFoldDB" id="M6FLQ0"/>
<gene>
    <name evidence="1" type="ORF">LEP1GSC038_2623</name>
</gene>
<protein>
    <submittedName>
        <fullName evidence="1">Uncharacterized protein</fullName>
    </submittedName>
</protein>
<proteinExistence type="predicted"/>
<organism evidence="1 2">
    <name type="scientific">Leptospira weilii str. 2006001855</name>
    <dbReference type="NCBI Taxonomy" id="996804"/>
    <lineage>
        <taxon>Bacteria</taxon>
        <taxon>Pseudomonadati</taxon>
        <taxon>Spirochaetota</taxon>
        <taxon>Spirochaetia</taxon>
        <taxon>Leptospirales</taxon>
        <taxon>Leptospiraceae</taxon>
        <taxon>Leptospira</taxon>
    </lineage>
</organism>